<sequence>MKIEHRNGNAVKTLHAVIVPFPAQGHITPCLQLAKKLVRLGFHITFINTIHNHDRMMKSCSKDREPDEDIEFVAVSDGLPDDHPRLADLGSFCSSFSEMGPVFAELFEKLLRKSPITCVIHDVAAVAVHEPVKKLGILVVGIVTPSAISLQCYWNIETFIDAGILPLPPPPTYILTPSLDPVKLTLGLPRSDQETAIRDAPLTCLPGVSPTMRVNDIPTFLQTHDLNSYFIRFFRFTQNPLLPDCECLLFNTFHDLEGEILDAMTDINSNIYFVGPLVFNSTENQVDEVEELSLAATASALWKEDPLSLSWLDNQKQNSVLFVSFGSIATMSIEQMQELALGLEMSGHAFLWVIRSDLIEDTHENKEFQIMLSDIMQRTQDRALLVPWVEQIAVLSHPSVAAFLTHCGWNSTIESISTGVPMLCWPRFAEQNTNCHYIKCVWEIGLDFKSQVKDDTTIVSKEEVAKKVRKIMAIDGADLEIDKIRTNARNLRIAARKAVSGGGSSHTAFMKFVQQIEKTSKLQLPS</sequence>
<reference evidence="6 8" key="1">
    <citation type="journal article" date="2008" name="Science">
        <title>The Physcomitrella genome reveals evolutionary insights into the conquest of land by plants.</title>
        <authorList>
            <person name="Rensing S."/>
            <person name="Lang D."/>
            <person name="Zimmer A."/>
            <person name="Terry A."/>
            <person name="Salamov A."/>
            <person name="Shapiro H."/>
            <person name="Nishiyama T."/>
            <person name="Perroud P.-F."/>
            <person name="Lindquist E."/>
            <person name="Kamisugi Y."/>
            <person name="Tanahashi T."/>
            <person name="Sakakibara K."/>
            <person name="Fujita T."/>
            <person name="Oishi K."/>
            <person name="Shin-I T."/>
            <person name="Kuroki Y."/>
            <person name="Toyoda A."/>
            <person name="Suzuki Y."/>
            <person name="Hashimoto A."/>
            <person name="Yamaguchi K."/>
            <person name="Sugano A."/>
            <person name="Kohara Y."/>
            <person name="Fujiyama A."/>
            <person name="Anterola A."/>
            <person name="Aoki S."/>
            <person name="Ashton N."/>
            <person name="Barbazuk W.B."/>
            <person name="Barker E."/>
            <person name="Bennetzen J."/>
            <person name="Bezanilla M."/>
            <person name="Blankenship R."/>
            <person name="Cho S.H."/>
            <person name="Dutcher S."/>
            <person name="Estelle M."/>
            <person name="Fawcett J.A."/>
            <person name="Gundlach H."/>
            <person name="Hanada K."/>
            <person name="Heyl A."/>
            <person name="Hicks K.A."/>
            <person name="Hugh J."/>
            <person name="Lohr M."/>
            <person name="Mayer K."/>
            <person name="Melkozernov A."/>
            <person name="Murata T."/>
            <person name="Nelson D."/>
            <person name="Pils B."/>
            <person name="Prigge M."/>
            <person name="Reiss B."/>
            <person name="Renner T."/>
            <person name="Rombauts S."/>
            <person name="Rushton P."/>
            <person name="Sanderfoot A."/>
            <person name="Schween G."/>
            <person name="Shiu S.-H."/>
            <person name="Stueber K."/>
            <person name="Theodoulou F.L."/>
            <person name="Tu H."/>
            <person name="Van de Peer Y."/>
            <person name="Verrier P.J."/>
            <person name="Waters E."/>
            <person name="Wood A."/>
            <person name="Yang L."/>
            <person name="Cove D."/>
            <person name="Cuming A."/>
            <person name="Hasebe M."/>
            <person name="Lucas S."/>
            <person name="Mishler D.B."/>
            <person name="Reski R."/>
            <person name="Grigoriev I."/>
            <person name="Quatrano R.S."/>
            <person name="Boore J.L."/>
        </authorList>
    </citation>
    <scope>NUCLEOTIDE SEQUENCE [LARGE SCALE GENOMIC DNA]</scope>
    <source>
        <strain evidence="7 8">cv. Gransden 2004</strain>
    </source>
</reference>
<dbReference type="GeneID" id="112277849"/>
<dbReference type="Gene3D" id="3.40.50.2000">
    <property type="entry name" value="Glycogen Phosphorylase B"/>
    <property type="match status" value="2"/>
</dbReference>
<evidence type="ECO:0000256" key="5">
    <source>
        <dbReference type="RuleBase" id="RU362057"/>
    </source>
</evidence>
<organism evidence="6">
    <name type="scientific">Physcomitrium patens</name>
    <name type="common">Spreading-leaved earth moss</name>
    <name type="synonym">Physcomitrella patens</name>
    <dbReference type="NCBI Taxonomy" id="3218"/>
    <lineage>
        <taxon>Eukaryota</taxon>
        <taxon>Viridiplantae</taxon>
        <taxon>Streptophyta</taxon>
        <taxon>Embryophyta</taxon>
        <taxon>Bryophyta</taxon>
        <taxon>Bryophytina</taxon>
        <taxon>Bryopsida</taxon>
        <taxon>Funariidae</taxon>
        <taxon>Funariales</taxon>
        <taxon>Funariaceae</taxon>
        <taxon>Physcomitrium</taxon>
    </lineage>
</organism>
<evidence type="ECO:0000256" key="1">
    <source>
        <dbReference type="ARBA" id="ARBA00009995"/>
    </source>
</evidence>
<dbReference type="EnsemblPlants" id="Pp3c26_9010V3.1">
    <property type="protein sequence ID" value="Pp3c26_9010V3.1"/>
    <property type="gene ID" value="Pp3c26_9010"/>
</dbReference>
<evidence type="ECO:0000313" key="7">
    <source>
        <dbReference type="EnsemblPlants" id="Pp3c26_9010V3.1"/>
    </source>
</evidence>
<dbReference type="InterPro" id="IPR035595">
    <property type="entry name" value="UDP_glycos_trans_CS"/>
</dbReference>
<dbReference type="FunCoup" id="A0A2K1ICC9">
    <property type="interactions" value="332"/>
</dbReference>
<dbReference type="PaxDb" id="3218-PP1S6_30V6.1"/>
<dbReference type="OrthoDB" id="5835829at2759"/>
<evidence type="ECO:0000256" key="2">
    <source>
        <dbReference type="ARBA" id="ARBA00022676"/>
    </source>
</evidence>
<gene>
    <name evidence="7" type="primary">LOC112277849</name>
    <name evidence="6" type="ORF">PHYPA_030421</name>
</gene>
<dbReference type="AlphaFoldDB" id="A0A2K1ICC9"/>
<reference evidence="6 8" key="2">
    <citation type="journal article" date="2018" name="Plant J.">
        <title>The Physcomitrella patens chromosome-scale assembly reveals moss genome structure and evolution.</title>
        <authorList>
            <person name="Lang D."/>
            <person name="Ullrich K.K."/>
            <person name="Murat F."/>
            <person name="Fuchs J."/>
            <person name="Jenkins J."/>
            <person name="Haas F.B."/>
            <person name="Piednoel M."/>
            <person name="Gundlach H."/>
            <person name="Van Bel M."/>
            <person name="Meyberg R."/>
            <person name="Vives C."/>
            <person name="Morata J."/>
            <person name="Symeonidi A."/>
            <person name="Hiss M."/>
            <person name="Muchero W."/>
            <person name="Kamisugi Y."/>
            <person name="Saleh O."/>
            <person name="Blanc G."/>
            <person name="Decker E.L."/>
            <person name="van Gessel N."/>
            <person name="Grimwood J."/>
            <person name="Hayes R.D."/>
            <person name="Graham S.W."/>
            <person name="Gunter L.E."/>
            <person name="McDaniel S.F."/>
            <person name="Hoernstein S.N.W."/>
            <person name="Larsson A."/>
            <person name="Li F.W."/>
            <person name="Perroud P.F."/>
            <person name="Phillips J."/>
            <person name="Ranjan P."/>
            <person name="Rokshar D.S."/>
            <person name="Rothfels C.J."/>
            <person name="Schneider L."/>
            <person name="Shu S."/>
            <person name="Stevenson D.W."/>
            <person name="Thummler F."/>
            <person name="Tillich M."/>
            <person name="Villarreal Aguilar J.C."/>
            <person name="Widiez T."/>
            <person name="Wong G.K."/>
            <person name="Wymore A."/>
            <person name="Zhang Y."/>
            <person name="Zimmer A.D."/>
            <person name="Quatrano R.S."/>
            <person name="Mayer K.F.X."/>
            <person name="Goodstein D."/>
            <person name="Casacuberta J.M."/>
            <person name="Vandepoele K."/>
            <person name="Reski R."/>
            <person name="Cuming A.C."/>
            <person name="Tuskan G.A."/>
            <person name="Maumus F."/>
            <person name="Salse J."/>
            <person name="Schmutz J."/>
            <person name="Rensing S.A."/>
        </authorList>
    </citation>
    <scope>NUCLEOTIDE SEQUENCE [LARGE SCALE GENOMIC DNA]</scope>
    <source>
        <strain evidence="7 8">cv. Gransden 2004</strain>
    </source>
</reference>
<accession>A0A2K1ICC9</accession>
<dbReference type="Proteomes" id="UP000006727">
    <property type="component" value="Chromosome 26"/>
</dbReference>
<dbReference type="GO" id="GO:0016758">
    <property type="term" value="F:hexosyltransferase activity"/>
    <property type="evidence" value="ECO:0007669"/>
    <property type="project" value="UniProtKB-ARBA"/>
</dbReference>
<proteinExistence type="inferred from homology"/>
<evidence type="ECO:0000313" key="6">
    <source>
        <dbReference type="EMBL" id="PNR26940.1"/>
    </source>
</evidence>
<reference evidence="7" key="3">
    <citation type="submission" date="2020-12" db="UniProtKB">
        <authorList>
            <consortium name="EnsemblPlants"/>
        </authorList>
    </citation>
    <scope>IDENTIFICATION</scope>
</reference>
<dbReference type="PROSITE" id="PS00375">
    <property type="entry name" value="UDPGT"/>
    <property type="match status" value="1"/>
</dbReference>
<dbReference type="RefSeq" id="XP_024366402.1">
    <property type="nucleotide sequence ID" value="XM_024510634.2"/>
</dbReference>
<dbReference type="OMA" id="EDTHENK"/>
<dbReference type="EMBL" id="ABEU02000026">
    <property type="protein sequence ID" value="PNR26940.1"/>
    <property type="molecule type" value="Genomic_DNA"/>
</dbReference>
<keyword evidence="3 4" id="KW-0808">Transferase</keyword>
<dbReference type="Gramene" id="Pp3c26_9010V3.1">
    <property type="protein sequence ID" value="Pp3c26_9010V3.1"/>
    <property type="gene ID" value="Pp3c26_9010"/>
</dbReference>
<dbReference type="PANTHER" id="PTHR11926">
    <property type="entry name" value="GLUCOSYL/GLUCURONOSYL TRANSFERASES"/>
    <property type="match status" value="1"/>
</dbReference>
<dbReference type="GO" id="GO:0008194">
    <property type="term" value="F:UDP-glycosyltransferase activity"/>
    <property type="evidence" value="ECO:0007669"/>
    <property type="project" value="InterPro"/>
</dbReference>
<dbReference type="Gramene" id="Pp3c26_9010V3.2">
    <property type="protein sequence ID" value="Pp3c26_9010V3.2"/>
    <property type="gene ID" value="Pp3c26_9010"/>
</dbReference>
<keyword evidence="2 4" id="KW-0328">Glycosyltransferase</keyword>
<comment type="similarity">
    <text evidence="1 4">Belongs to the UDP-glycosyltransferase family.</text>
</comment>
<dbReference type="EC" id="2.4.1.-" evidence="5"/>
<evidence type="ECO:0000256" key="3">
    <source>
        <dbReference type="ARBA" id="ARBA00022679"/>
    </source>
</evidence>
<dbReference type="PANTHER" id="PTHR11926:SF774">
    <property type="entry name" value="UDP-GLYCOSYLTRANSFERASE 85A1-RELATED"/>
    <property type="match status" value="1"/>
</dbReference>
<evidence type="ECO:0000313" key="8">
    <source>
        <dbReference type="Proteomes" id="UP000006727"/>
    </source>
</evidence>
<dbReference type="InterPro" id="IPR002213">
    <property type="entry name" value="UDP_glucos_trans"/>
</dbReference>
<dbReference type="FunFam" id="3.40.50.2000:FF:000078">
    <property type="entry name" value="Glycosyltransferase"/>
    <property type="match status" value="1"/>
</dbReference>
<dbReference type="Pfam" id="PF00201">
    <property type="entry name" value="UDPGT"/>
    <property type="match status" value="1"/>
</dbReference>
<dbReference type="EnsemblPlants" id="Pp3c26_9010V3.2">
    <property type="protein sequence ID" value="Pp3c26_9010V3.2"/>
    <property type="gene ID" value="Pp3c26_9010"/>
</dbReference>
<dbReference type="CDD" id="cd03784">
    <property type="entry name" value="GT1_Gtf-like"/>
    <property type="match status" value="1"/>
</dbReference>
<protein>
    <recommendedName>
        <fullName evidence="5">Glycosyltransferase</fullName>
        <ecNumber evidence="5">2.4.1.-</ecNumber>
    </recommendedName>
</protein>
<name>A0A2K1ICC9_PHYPA</name>
<evidence type="ECO:0000256" key="4">
    <source>
        <dbReference type="RuleBase" id="RU003718"/>
    </source>
</evidence>
<dbReference type="SUPFAM" id="SSF53756">
    <property type="entry name" value="UDP-Glycosyltransferase/glycogen phosphorylase"/>
    <property type="match status" value="1"/>
</dbReference>
<keyword evidence="8" id="KW-1185">Reference proteome</keyword>
<dbReference type="KEGG" id="ppp:112277849"/>